<keyword evidence="2 5" id="KW-0853">WD repeat</keyword>
<dbReference type="SUPFAM" id="SSF50978">
    <property type="entry name" value="WD40 repeat-like"/>
    <property type="match status" value="1"/>
</dbReference>
<evidence type="ECO:0000256" key="5">
    <source>
        <dbReference type="PROSITE-ProRule" id="PRU00221"/>
    </source>
</evidence>
<evidence type="ECO:0000256" key="1">
    <source>
        <dbReference type="ARBA" id="ARBA00004604"/>
    </source>
</evidence>
<proteinExistence type="predicted"/>
<dbReference type="OrthoDB" id="10251381at2759"/>
<feature type="repeat" description="WD" evidence="5">
    <location>
        <begin position="98"/>
        <end position="145"/>
    </location>
</feature>
<comment type="caution">
    <text evidence="7">The sequence shown here is derived from an EMBL/GenBank/DDBJ whole genome shotgun (WGS) entry which is preliminary data.</text>
</comment>
<dbReference type="Pfam" id="PF08154">
    <property type="entry name" value="NLE"/>
    <property type="match status" value="1"/>
</dbReference>
<name>S8CHG3_9LAMI</name>
<keyword evidence="3" id="KW-0677">Repeat</keyword>
<dbReference type="Gene3D" id="2.130.10.10">
    <property type="entry name" value="YVTN repeat-like/Quinoprotein amine dehydrogenase"/>
    <property type="match status" value="1"/>
</dbReference>
<dbReference type="InterPro" id="IPR012972">
    <property type="entry name" value="NLE"/>
</dbReference>
<evidence type="ECO:0000256" key="3">
    <source>
        <dbReference type="ARBA" id="ARBA00022737"/>
    </source>
</evidence>
<organism evidence="7 8">
    <name type="scientific">Genlisea aurea</name>
    <dbReference type="NCBI Taxonomy" id="192259"/>
    <lineage>
        <taxon>Eukaryota</taxon>
        <taxon>Viridiplantae</taxon>
        <taxon>Streptophyta</taxon>
        <taxon>Embryophyta</taxon>
        <taxon>Tracheophyta</taxon>
        <taxon>Spermatophyta</taxon>
        <taxon>Magnoliopsida</taxon>
        <taxon>eudicotyledons</taxon>
        <taxon>Gunneridae</taxon>
        <taxon>Pentapetalae</taxon>
        <taxon>asterids</taxon>
        <taxon>lamiids</taxon>
        <taxon>Lamiales</taxon>
        <taxon>Lentibulariaceae</taxon>
        <taxon>Genlisea</taxon>
    </lineage>
</organism>
<dbReference type="PROSITE" id="PS00678">
    <property type="entry name" value="WD_REPEATS_1"/>
    <property type="match status" value="1"/>
</dbReference>
<dbReference type="InterPro" id="IPR019775">
    <property type="entry name" value="WD40_repeat_CS"/>
</dbReference>
<feature type="non-terminal residue" evidence="7">
    <location>
        <position position="206"/>
    </location>
</feature>
<dbReference type="GO" id="GO:0005730">
    <property type="term" value="C:nucleolus"/>
    <property type="evidence" value="ECO:0007669"/>
    <property type="project" value="UniProtKB-SubCell"/>
</dbReference>
<feature type="non-terminal residue" evidence="7">
    <location>
        <position position="1"/>
    </location>
</feature>
<keyword evidence="8" id="KW-1185">Reference proteome</keyword>
<feature type="repeat" description="WD" evidence="5">
    <location>
        <begin position="155"/>
        <end position="196"/>
    </location>
</feature>
<keyword evidence="4" id="KW-0539">Nucleus</keyword>
<evidence type="ECO:0000256" key="2">
    <source>
        <dbReference type="ARBA" id="ARBA00022574"/>
    </source>
</evidence>
<protein>
    <recommendedName>
        <fullName evidence="6">NLE domain-containing protein</fullName>
    </recommendedName>
</protein>
<dbReference type="AlphaFoldDB" id="S8CHG3"/>
<comment type="subcellular location">
    <subcellularLocation>
        <location evidence="1">Nucleus</location>
        <location evidence="1">Nucleolus</location>
    </subcellularLocation>
</comment>
<dbReference type="InterPro" id="IPR001680">
    <property type="entry name" value="WD40_rpt"/>
</dbReference>
<sequence length="206" mass="22838">IFVLANEDWKPEPFDFLIDGELVRMSLEDFLLAKDIFTEKALVIEYIKAVVPKKEQEPALHDDWISGVDGSKTRYILTGCYDGFGRVWKASGTCSHILDGHLGAITSVRNLNSNAESDVDQIVVTASKDRTLRLWKFDLGESLGQPKKIRAFKILRGHTAAVQSIGADPSGDLVCSGSWDNSLRLWNANTTDSDTVLVSVKKRKKG</sequence>
<reference evidence="7 8" key="1">
    <citation type="journal article" date="2013" name="BMC Genomics">
        <title>The miniature genome of a carnivorous plant Genlisea aurea contains a low number of genes and short non-coding sequences.</title>
        <authorList>
            <person name="Leushkin E.V."/>
            <person name="Sutormin R.A."/>
            <person name="Nabieva E.R."/>
            <person name="Penin A.A."/>
            <person name="Kondrashov A.S."/>
            <person name="Logacheva M.D."/>
        </authorList>
    </citation>
    <scope>NUCLEOTIDE SEQUENCE [LARGE SCALE GENOMIC DNA]</scope>
</reference>
<dbReference type="Pfam" id="PF00400">
    <property type="entry name" value="WD40"/>
    <property type="match status" value="2"/>
</dbReference>
<dbReference type="InterPro" id="IPR036322">
    <property type="entry name" value="WD40_repeat_dom_sf"/>
</dbReference>
<evidence type="ECO:0000256" key="4">
    <source>
        <dbReference type="ARBA" id="ARBA00023242"/>
    </source>
</evidence>
<evidence type="ECO:0000313" key="7">
    <source>
        <dbReference type="EMBL" id="EPS66379.1"/>
    </source>
</evidence>
<dbReference type="PROSITE" id="PS50082">
    <property type="entry name" value="WD_REPEATS_2"/>
    <property type="match status" value="2"/>
</dbReference>
<dbReference type="Proteomes" id="UP000015453">
    <property type="component" value="Unassembled WGS sequence"/>
</dbReference>
<dbReference type="PROSITE" id="PS50294">
    <property type="entry name" value="WD_REPEATS_REGION"/>
    <property type="match status" value="1"/>
</dbReference>
<dbReference type="EMBL" id="AUSU01003705">
    <property type="protein sequence ID" value="EPS66379.1"/>
    <property type="molecule type" value="Genomic_DNA"/>
</dbReference>
<gene>
    <name evidence="7" type="ORF">M569_08398</name>
</gene>
<dbReference type="InterPro" id="IPR015943">
    <property type="entry name" value="WD40/YVTN_repeat-like_dom_sf"/>
</dbReference>
<evidence type="ECO:0000259" key="6">
    <source>
        <dbReference type="Pfam" id="PF08154"/>
    </source>
</evidence>
<dbReference type="SMART" id="SM00320">
    <property type="entry name" value="WD40"/>
    <property type="match status" value="3"/>
</dbReference>
<dbReference type="PANTHER" id="PTHR19855">
    <property type="entry name" value="WD40 REPEAT PROTEIN 12, 37"/>
    <property type="match status" value="1"/>
</dbReference>
<evidence type="ECO:0000313" key="8">
    <source>
        <dbReference type="Proteomes" id="UP000015453"/>
    </source>
</evidence>
<feature type="domain" description="NLE" evidence="6">
    <location>
        <begin position="4"/>
        <end position="31"/>
    </location>
</feature>
<dbReference type="PANTHER" id="PTHR19855:SF11">
    <property type="entry name" value="RIBOSOME BIOGENESIS PROTEIN WDR12"/>
    <property type="match status" value="1"/>
</dbReference>
<accession>S8CHG3</accession>